<dbReference type="EMBL" id="CM040978">
    <property type="protein sequence ID" value="MCJ8731103.1"/>
    <property type="molecule type" value="Genomic_DNA"/>
</dbReference>
<comment type="caution">
    <text evidence="1">The sequence shown here is derived from an EMBL/GenBank/DDBJ whole genome shotgun (WGS) entry which is preliminary data.</text>
</comment>
<sequence>MWSCDLSKLRFNKEVTNPTHRLERFLGQILRRVWSDLLKKWAPVFKNYVKRAQDHTHCLSTLEEVFMEHETYWPALAKVLMSVYQLEILDEDSIMRWFSQGAQTERSKTLRKNPGLLKFIQWLEEAEESSEGDD</sequence>
<proteinExistence type="predicted"/>
<organism evidence="1 2">
    <name type="scientific">Pangasius djambal</name>
    <dbReference type="NCBI Taxonomy" id="1691987"/>
    <lineage>
        <taxon>Eukaryota</taxon>
        <taxon>Metazoa</taxon>
        <taxon>Chordata</taxon>
        <taxon>Craniata</taxon>
        <taxon>Vertebrata</taxon>
        <taxon>Euteleostomi</taxon>
        <taxon>Actinopterygii</taxon>
        <taxon>Neopterygii</taxon>
        <taxon>Teleostei</taxon>
        <taxon>Ostariophysi</taxon>
        <taxon>Siluriformes</taxon>
        <taxon>Pangasiidae</taxon>
        <taxon>Pangasius</taxon>
    </lineage>
</organism>
<evidence type="ECO:0000313" key="1">
    <source>
        <dbReference type="EMBL" id="MCJ8731103.1"/>
    </source>
</evidence>
<evidence type="ECO:0000313" key="2">
    <source>
        <dbReference type="Proteomes" id="UP000830395"/>
    </source>
</evidence>
<dbReference type="Proteomes" id="UP000830395">
    <property type="component" value="Chromosome 4"/>
</dbReference>
<accession>A0ACC5Y642</accession>
<gene>
    <name evidence="1" type="ORF">PDJAM_G00195380</name>
</gene>
<name>A0ACC5Y642_9TELE</name>
<reference evidence="1" key="1">
    <citation type="submission" date="2020-02" db="EMBL/GenBank/DDBJ databases">
        <title>Genome sequencing of the panga catfish, Pangasius djambal.</title>
        <authorList>
            <person name="Wen M."/>
            <person name="Zahm M."/>
            <person name="Roques C."/>
            <person name="Cabau C."/>
            <person name="Klopp C."/>
            <person name="Donnadieu C."/>
            <person name="Jouanno E."/>
            <person name="Avarre J.-C."/>
            <person name="Campet M."/>
            <person name="Ha T."/>
            <person name="Dugue R."/>
            <person name="Lampietro C."/>
            <person name="Louis A."/>
            <person name="Herpin A."/>
            <person name="Echchiki A."/>
            <person name="Berthelot C."/>
            <person name="Parey E."/>
            <person name="Roest-Crollius H."/>
            <person name="Braasch I."/>
            <person name="Postlethwait J.H."/>
            <person name="Bobe J."/>
            <person name="Montfort J."/>
            <person name="Bouchez O."/>
            <person name="Begum T."/>
            <person name="Schartl M."/>
            <person name="Gustiano R."/>
            <person name="Guiguen Y."/>
        </authorList>
    </citation>
    <scope>NUCLEOTIDE SEQUENCE</scope>
    <source>
        <strain evidence="1">Pdj_M5554</strain>
    </source>
</reference>
<keyword evidence="2" id="KW-1185">Reference proteome</keyword>
<protein>
    <submittedName>
        <fullName evidence="1">Uncharacterized protein</fullName>
    </submittedName>
</protein>